<keyword evidence="2 5" id="KW-0547">Nucleotide-binding</keyword>
<proteinExistence type="inferred from homology"/>
<dbReference type="InterPro" id="IPR002194">
    <property type="entry name" value="Chaperonin_TCP-1_CS"/>
</dbReference>
<dbReference type="InterPro" id="IPR027409">
    <property type="entry name" value="GroEL-like_apical_dom_sf"/>
</dbReference>
<accession>A0ABV2AKJ5</accession>
<dbReference type="SUPFAM" id="SSF54849">
    <property type="entry name" value="GroEL-intermediate domain like"/>
    <property type="match status" value="1"/>
</dbReference>
<dbReference type="Gene3D" id="3.50.7.10">
    <property type="entry name" value="GroEL"/>
    <property type="match status" value="1"/>
</dbReference>
<dbReference type="Proteomes" id="UP001439008">
    <property type="component" value="Unassembled WGS sequence"/>
</dbReference>
<evidence type="ECO:0000256" key="4">
    <source>
        <dbReference type="ARBA" id="ARBA00023186"/>
    </source>
</evidence>
<dbReference type="InterPro" id="IPR027413">
    <property type="entry name" value="GROEL-like_equatorial_sf"/>
</dbReference>
<keyword evidence="3 5" id="KW-0067">ATP-binding</keyword>
<reference evidence="6 7" key="1">
    <citation type="journal article" date="2024" name="BMC Biol.">
        <title>Comparative genomics of Ascetosporea gives new insight into the evolutionary basis for animal parasitism in Rhizaria.</title>
        <authorList>
            <person name="Hiltunen Thoren M."/>
            <person name="Onut-Brannstrom I."/>
            <person name="Alfjorden A."/>
            <person name="Peckova H."/>
            <person name="Swords F."/>
            <person name="Hooper C."/>
            <person name="Holzer A.S."/>
            <person name="Bass D."/>
            <person name="Burki F."/>
        </authorList>
    </citation>
    <scope>NUCLEOTIDE SEQUENCE [LARGE SCALE GENOMIC DNA]</scope>
    <source>
        <strain evidence="6">20-A016</strain>
    </source>
</reference>
<dbReference type="SUPFAM" id="SSF48592">
    <property type="entry name" value="GroEL equatorial domain-like"/>
    <property type="match status" value="1"/>
</dbReference>
<dbReference type="InterPro" id="IPR017998">
    <property type="entry name" value="Chaperone_TCP-1"/>
</dbReference>
<dbReference type="InterPro" id="IPR002423">
    <property type="entry name" value="Cpn60/GroEL/TCP-1"/>
</dbReference>
<protein>
    <submittedName>
        <fullName evidence="6">T-complex protein 1 subunit theta</fullName>
    </submittedName>
</protein>
<dbReference type="PROSITE" id="PS00750">
    <property type="entry name" value="TCP1_1"/>
    <property type="match status" value="1"/>
</dbReference>
<gene>
    <name evidence="6" type="primary">CCT8</name>
    <name evidence="6" type="ORF">MHBO_001888</name>
</gene>
<dbReference type="Gene3D" id="1.10.560.10">
    <property type="entry name" value="GroEL-like equatorial domain"/>
    <property type="match status" value="1"/>
</dbReference>
<dbReference type="PANTHER" id="PTHR11353">
    <property type="entry name" value="CHAPERONIN"/>
    <property type="match status" value="1"/>
</dbReference>
<comment type="caution">
    <text evidence="6">The sequence shown here is derived from an EMBL/GenBank/DDBJ whole genome shotgun (WGS) entry which is preliminary data.</text>
</comment>
<dbReference type="Gene3D" id="3.30.260.10">
    <property type="entry name" value="TCP-1-like chaperonin intermediate domain"/>
    <property type="match status" value="1"/>
</dbReference>
<dbReference type="InterPro" id="IPR027410">
    <property type="entry name" value="TCP-1-like_intermed_sf"/>
</dbReference>
<evidence type="ECO:0000256" key="1">
    <source>
        <dbReference type="ARBA" id="ARBA00008020"/>
    </source>
</evidence>
<organism evidence="6 7">
    <name type="scientific">Bonamia ostreae</name>
    <dbReference type="NCBI Taxonomy" id="126728"/>
    <lineage>
        <taxon>Eukaryota</taxon>
        <taxon>Sar</taxon>
        <taxon>Rhizaria</taxon>
        <taxon>Endomyxa</taxon>
        <taxon>Ascetosporea</taxon>
        <taxon>Haplosporida</taxon>
        <taxon>Bonamia</taxon>
    </lineage>
</organism>
<evidence type="ECO:0000256" key="3">
    <source>
        <dbReference type="ARBA" id="ARBA00022840"/>
    </source>
</evidence>
<keyword evidence="7" id="KW-1185">Reference proteome</keyword>
<name>A0ABV2AKJ5_9EUKA</name>
<evidence type="ECO:0000313" key="6">
    <source>
        <dbReference type="EMBL" id="MES1920191.1"/>
    </source>
</evidence>
<feature type="non-terminal residue" evidence="6">
    <location>
        <position position="487"/>
    </location>
</feature>
<dbReference type="SUPFAM" id="SSF52029">
    <property type="entry name" value="GroEL apical domain-like"/>
    <property type="match status" value="1"/>
</dbReference>
<dbReference type="EMBL" id="JBDODL010000543">
    <property type="protein sequence ID" value="MES1920191.1"/>
    <property type="molecule type" value="Genomic_DNA"/>
</dbReference>
<keyword evidence="4 5" id="KW-0143">Chaperone</keyword>
<evidence type="ECO:0000256" key="2">
    <source>
        <dbReference type="ARBA" id="ARBA00022741"/>
    </source>
</evidence>
<sequence length="487" mass="52901">MIKNMRSGMPSLFKKGSKSFEGLASTERSLKAVIKLAEMIETSFGPNALNKIVINSHDKISVTSDTAAILENLEINHPVAKMVVGAAKMQEKEIGDGSNLVILFAGELCKIAIDLIKEGVQINDIVEGYSMAIGMVPSILDSIKRAEKKESSKKIIKTAISSKIHGFENRFADLIADGCLAVSKDDYKNIGFDVDSIRTKQVAAGSLRDSFLSFGIVVNGDFEAIGPNNADFEIKDAAVCVFNGSVDAQTTETKGVVLFENAEQMLNFNKDEEKRVENSIIDLKNLNTKLIVTGGKFGDIALHFMSKHKIAGLKISSKFELRRVAKLVRCRAVPLFGEKVDKEDLGFLKIARSKEIGSKKLVFLEQDRKDAQFATIVVRGATESFRESGEKAVDDGVNAIKTASKDQRTVLGGGASEIQMATRMRSEKQFGESEMALRFGVDGFASALEAIPRRLAKSAGLDDYAKVAEMVSVHSKSPDAVLGVSFI</sequence>
<comment type="similarity">
    <text evidence="1 5">Belongs to the TCP-1 chaperonin family.</text>
</comment>
<dbReference type="PRINTS" id="PR00304">
    <property type="entry name" value="TCOMPLEXTCP1"/>
</dbReference>
<evidence type="ECO:0000313" key="7">
    <source>
        <dbReference type="Proteomes" id="UP001439008"/>
    </source>
</evidence>
<dbReference type="Pfam" id="PF00118">
    <property type="entry name" value="Cpn60_TCP1"/>
    <property type="match status" value="1"/>
</dbReference>
<evidence type="ECO:0000256" key="5">
    <source>
        <dbReference type="RuleBase" id="RU004187"/>
    </source>
</evidence>